<dbReference type="AlphaFoldDB" id="Q9R4Q5"/>
<reference key="1">
    <citation type="journal article" date="1995" name="Infect. Immun.">
        <title>Identification and characterization of a surface-exposed, 66-kilodalton protein from Borrelia burgdorferi.</title>
        <authorList>
            <person name="Probert W.S."/>
            <person name="Allsup K.M."/>
            <person name="LeFebvre R.B."/>
        </authorList>
    </citation>
    <scope>PROTEIN SEQUENCE</scope>
</reference>
<organism>
    <name type="scientific">Borreliella burgdorferi</name>
    <name type="common">Lyme disease spirochete</name>
    <name type="synonym">Borrelia burgdorferi</name>
    <dbReference type="NCBI Taxonomy" id="139"/>
    <lineage>
        <taxon>Bacteria</taxon>
        <taxon>Pseudomonadati</taxon>
        <taxon>Spirochaetota</taxon>
        <taxon>Spirochaetia</taxon>
        <taxon>Spirochaetales</taxon>
        <taxon>Borreliaceae</taxon>
        <taxon>Borreliella</taxon>
    </lineage>
</organism>
<accession>Q9R4Q5</accession>
<keyword id="KW-0903">Direct protein sequencing</keyword>
<sequence length="22" mass="2586">ADALKEKDIFKTNPWMPTFGFE</sequence>
<name>Q9R4Q5_BORBG</name>
<protein>
    <submittedName>
        <fullName>66 kDa antigen</fullName>
    </submittedName>
</protein>
<proteinExistence type="evidence at protein level"/>